<reference evidence="5 6" key="1">
    <citation type="submission" date="2017-11" db="EMBL/GenBank/DDBJ databases">
        <title>Draft genome sequence of Enterococcus plantarum TRW2 strain isolated from lettuce.</title>
        <authorList>
            <person name="Kim E.B."/>
            <person name="Marco M.L."/>
            <person name="Williams T.R."/>
            <person name="You I.H."/>
        </authorList>
    </citation>
    <scope>NUCLEOTIDE SEQUENCE [LARGE SCALE GENOMIC DNA]</scope>
    <source>
        <strain evidence="5 6">TRW2</strain>
    </source>
</reference>
<dbReference type="EMBL" id="PIEU01000124">
    <property type="protein sequence ID" value="PZL70155.1"/>
    <property type="molecule type" value="Genomic_DNA"/>
</dbReference>
<dbReference type="Pfam" id="PF14297">
    <property type="entry name" value="Lin1244_N"/>
    <property type="match status" value="1"/>
</dbReference>
<dbReference type="RefSeq" id="WP_111248897.1">
    <property type="nucleotide sequence ID" value="NZ_PIEU01000124.1"/>
</dbReference>
<evidence type="ECO:0000259" key="4">
    <source>
        <dbReference type="Pfam" id="PF14297"/>
    </source>
</evidence>
<gene>
    <name evidence="5" type="ORF">CI088_16030</name>
</gene>
<dbReference type="Proteomes" id="UP000249828">
    <property type="component" value="Unassembled WGS sequence"/>
</dbReference>
<feature type="domain" description="DnaB/C C-terminal" evidence="3">
    <location>
        <begin position="192"/>
        <end position="257"/>
    </location>
</feature>
<dbReference type="InterPro" id="IPR034829">
    <property type="entry name" value="DnaD-like_sf"/>
</dbReference>
<dbReference type="SUPFAM" id="SSF158499">
    <property type="entry name" value="DnaD domain-like"/>
    <property type="match status" value="1"/>
</dbReference>
<dbReference type="NCBIfam" id="TIGR01446">
    <property type="entry name" value="DnaD_dom"/>
    <property type="match status" value="1"/>
</dbReference>
<comment type="similarity">
    <text evidence="1">Belongs to the DnaB/DnaD family.</text>
</comment>
<dbReference type="InterPro" id="IPR006343">
    <property type="entry name" value="DnaB/C_C"/>
</dbReference>
<evidence type="ECO:0000313" key="6">
    <source>
        <dbReference type="Proteomes" id="UP000249828"/>
    </source>
</evidence>
<dbReference type="PANTHER" id="PTHR39196">
    <property type="entry name" value="PRIMOSOME, DNAD SUBUNIT"/>
    <property type="match status" value="1"/>
</dbReference>
<sequence>MARPTKDGLDYFPFDVDMFEDEKIEAIAGEFGIKGELAVVKLLCAVYKKGYFIVWNDLTKATLLKRLPGMSKELLDQIVIRLVTWEFFHEDLFNSAKVLTSKNIQAIYFEATKRRKTPKPTKYVINDNNKCILKEVNANINTQSKVKETKVNKSKVNNKKQEKDFVDELSSSYQFIEQSFGSDKLGELIAYYSENVSPATPVNITDLEYDLNDFNGDLELMKDAVNICARENKRTYNYFSGILKRWRAAGVKTHDDYLDSERKWQEEKQASPKQSYYRQPVRQETMPDWVDNPTPEAKLSPEEQAALDAQIAAWEAKKK</sequence>
<dbReference type="AlphaFoldDB" id="A0A2W4B2U0"/>
<evidence type="ECO:0000256" key="2">
    <source>
        <dbReference type="SAM" id="MobiDB-lite"/>
    </source>
</evidence>
<dbReference type="STRING" id="1077675.BCR22_07215"/>
<feature type="domain" description="Lin1244/Lin1753-like N-terminal" evidence="4">
    <location>
        <begin position="11"/>
        <end position="104"/>
    </location>
</feature>
<evidence type="ECO:0000259" key="3">
    <source>
        <dbReference type="Pfam" id="PF07261"/>
    </source>
</evidence>
<name>A0A2W4B2U0_9ENTE</name>
<dbReference type="InterPro" id="IPR025400">
    <property type="entry name" value="Lin1244/Lin1753-like_N"/>
</dbReference>
<protein>
    <submittedName>
        <fullName evidence="5">DNA replication protein DnaD</fullName>
    </submittedName>
</protein>
<dbReference type="Pfam" id="PF07261">
    <property type="entry name" value="DnaB_2"/>
    <property type="match status" value="1"/>
</dbReference>
<evidence type="ECO:0000256" key="1">
    <source>
        <dbReference type="ARBA" id="ARBA00093462"/>
    </source>
</evidence>
<comment type="caution">
    <text evidence="5">The sequence shown here is derived from an EMBL/GenBank/DDBJ whole genome shotgun (WGS) entry which is preliminary data.</text>
</comment>
<dbReference type="PANTHER" id="PTHR39196:SF1">
    <property type="entry name" value="PRIMOSOME, DNAD SUBUNIT"/>
    <property type="match status" value="1"/>
</dbReference>
<organism evidence="5 6">
    <name type="scientific">Enterococcus plantarum</name>
    <dbReference type="NCBI Taxonomy" id="1077675"/>
    <lineage>
        <taxon>Bacteria</taxon>
        <taxon>Bacillati</taxon>
        <taxon>Bacillota</taxon>
        <taxon>Bacilli</taxon>
        <taxon>Lactobacillales</taxon>
        <taxon>Enterococcaceae</taxon>
        <taxon>Enterococcus</taxon>
    </lineage>
</organism>
<dbReference type="Gene3D" id="1.10.10.630">
    <property type="entry name" value="DnaD domain-like"/>
    <property type="match status" value="1"/>
</dbReference>
<keyword evidence="6" id="KW-1185">Reference proteome</keyword>
<feature type="region of interest" description="Disordered" evidence="2">
    <location>
        <begin position="263"/>
        <end position="305"/>
    </location>
</feature>
<proteinExistence type="inferred from homology"/>
<evidence type="ECO:0000313" key="5">
    <source>
        <dbReference type="EMBL" id="PZL70155.1"/>
    </source>
</evidence>
<accession>A0A2W4B2U0</accession>